<evidence type="ECO:0000313" key="4">
    <source>
        <dbReference type="Proteomes" id="UP000316270"/>
    </source>
</evidence>
<feature type="region of interest" description="Disordered" evidence="1">
    <location>
        <begin position="228"/>
        <end position="247"/>
    </location>
</feature>
<dbReference type="GO" id="GO:0006360">
    <property type="term" value="P:transcription by RNA polymerase I"/>
    <property type="evidence" value="ECO:0007669"/>
    <property type="project" value="InterPro"/>
</dbReference>
<feature type="compositionally biased region" description="Polar residues" evidence="1">
    <location>
        <begin position="276"/>
        <end position="286"/>
    </location>
</feature>
<dbReference type="AlphaFoldDB" id="A0A517KVV8"/>
<dbReference type="InterPro" id="IPR040453">
    <property type="entry name" value="Mnd1_HTH"/>
</dbReference>
<dbReference type="PANTHER" id="PTHR28054">
    <property type="entry name" value="RNA POLYMERASE I-SPECIFIC TRANSCRIPTION INITIATION FACTOR RRN10"/>
    <property type="match status" value="1"/>
</dbReference>
<reference evidence="3 4" key="1">
    <citation type="submission" date="2019-07" db="EMBL/GenBank/DDBJ databases">
        <title>Finished genome of Venturia effusa.</title>
        <authorList>
            <person name="Young C.A."/>
            <person name="Cox M.P."/>
            <person name="Ganley A.R.D."/>
            <person name="David W.J."/>
        </authorList>
    </citation>
    <scope>NUCLEOTIDE SEQUENCE [LARGE SCALE GENOMIC DNA]</scope>
    <source>
        <strain evidence="4">albino</strain>
    </source>
</reference>
<feature type="compositionally biased region" description="Polar residues" evidence="1">
    <location>
        <begin position="355"/>
        <end position="365"/>
    </location>
</feature>
<feature type="compositionally biased region" description="Low complexity" evidence="1">
    <location>
        <begin position="287"/>
        <end position="301"/>
    </location>
</feature>
<feature type="region of interest" description="Disordered" evidence="1">
    <location>
        <begin position="668"/>
        <end position="687"/>
    </location>
</feature>
<dbReference type="Pfam" id="PF03962">
    <property type="entry name" value="Mnd1"/>
    <property type="match status" value="1"/>
</dbReference>
<protein>
    <recommendedName>
        <fullName evidence="2">Mnd1 HTH domain-containing protein</fullName>
    </recommendedName>
</protein>
<feature type="region of interest" description="Disordered" evidence="1">
    <location>
        <begin position="252"/>
        <end position="532"/>
    </location>
</feature>
<accession>A0A517KVV8</accession>
<feature type="compositionally biased region" description="Polar residues" evidence="1">
    <location>
        <begin position="465"/>
        <end position="480"/>
    </location>
</feature>
<organism evidence="3 4">
    <name type="scientific">Venturia effusa</name>
    <dbReference type="NCBI Taxonomy" id="50376"/>
    <lineage>
        <taxon>Eukaryota</taxon>
        <taxon>Fungi</taxon>
        <taxon>Dikarya</taxon>
        <taxon>Ascomycota</taxon>
        <taxon>Pezizomycotina</taxon>
        <taxon>Dothideomycetes</taxon>
        <taxon>Pleosporomycetidae</taxon>
        <taxon>Venturiales</taxon>
        <taxon>Venturiaceae</taxon>
        <taxon>Venturia</taxon>
    </lineage>
</organism>
<evidence type="ECO:0000259" key="2">
    <source>
        <dbReference type="Pfam" id="PF03962"/>
    </source>
</evidence>
<feature type="compositionally biased region" description="Basic and acidic residues" evidence="1">
    <location>
        <begin position="509"/>
        <end position="532"/>
    </location>
</feature>
<dbReference type="STRING" id="50376.A0A517KVV8"/>
<feature type="compositionally biased region" description="Basic and acidic residues" evidence="1">
    <location>
        <begin position="366"/>
        <end position="381"/>
    </location>
</feature>
<feature type="compositionally biased region" description="Low complexity" evidence="1">
    <location>
        <begin position="11"/>
        <end position="25"/>
    </location>
</feature>
<evidence type="ECO:0000256" key="1">
    <source>
        <dbReference type="SAM" id="MobiDB-lite"/>
    </source>
</evidence>
<feature type="compositionally biased region" description="Acidic residues" evidence="1">
    <location>
        <begin position="484"/>
        <end position="498"/>
    </location>
</feature>
<evidence type="ECO:0000313" key="3">
    <source>
        <dbReference type="EMBL" id="QDS67528.1"/>
    </source>
</evidence>
<keyword evidence="4" id="KW-1185">Reference proteome</keyword>
<name>A0A517KVV8_9PEZI</name>
<dbReference type="PANTHER" id="PTHR28054:SF1">
    <property type="entry name" value="RNA POLYMERASE I-SPECIFIC TRANSCRIPTION INITIATION FACTOR RRN10"/>
    <property type="match status" value="1"/>
</dbReference>
<dbReference type="Proteomes" id="UP000316270">
    <property type="component" value="Chromosome 1"/>
</dbReference>
<gene>
    <name evidence="3" type="ORF">FKW77_002353</name>
</gene>
<feature type="region of interest" description="Disordered" evidence="1">
    <location>
        <begin position="1"/>
        <end position="63"/>
    </location>
</feature>
<feature type="compositionally biased region" description="Polar residues" evidence="1">
    <location>
        <begin position="417"/>
        <end position="428"/>
    </location>
</feature>
<dbReference type="EMBL" id="CP042185">
    <property type="protein sequence ID" value="QDS67528.1"/>
    <property type="molecule type" value="Genomic_DNA"/>
</dbReference>
<feature type="domain" description="Mnd1 HTH" evidence="2">
    <location>
        <begin position="575"/>
        <end position="634"/>
    </location>
</feature>
<dbReference type="InterPro" id="IPR022793">
    <property type="entry name" value="Rrn10"/>
</dbReference>
<sequence>MDRQVRLGGRAISIASSEPPSIKIAGSKRSKSAGKRKIRDTTEESIPPTDGSGDAEKSSKRRKVSIYDAVAGRAGRNGFLPVEPRYSKNRDTASSSTIPVAPDDILFSRKGARKRGVEEGDYIGVDGLGPIPSSDFLETIHRYVSRFYDRRDLERKHLHFKSMDGTALLALGILLEEALEHSLGETGHLAFLTTEAEEDDMTSTLGWDGHEWVKKAFRRSKYRYSRSKRVDDSGSSGMSDEDEAGGILENESGEDEVQEEWQSSSPSHAAVKTESRINSPEHYSQHSSTISRSVNPTSSSSSDHDDTDTSATRIQPAKNRKIGRPTTNNDDKKYKSMAVAHSSDEDESSGHEDFGNSTSETGSARKQNERRPKKLYRDDNYKSTTVTQTSDEDESEASSSEPDTKMVDVEDSVVGRASTSPHPSTESDTSNDSEAVDEGTRPPAARVIIGRTALSEPVEGANKGRSLSQTSKHSTKSLGTESEGSSDDSEESSESEDENAIRQVTAPARHAEPESHRETSITLKEKPKVSVDAPEDKMAKFKKSMDELLDRLMSQSEVREMAPKSLPPAAKQALIVQWIQKSGTVHSFKDLEKALPGVASINGMQVKEYVQAVTDENLVRVEKIGSGNWYWSFPSDEKMRKEQALEKALADKEKADATVAELQAKVEEAGAEREDDEDDMLMEGGGDRKTMTLKHAELEKELEKLRVELAAYKDNDPMEVENQRKAIVKSRMEVERCTEQIQAMEGWFKKLLGGDKEQMKAMKKMWYGDDYDEEEGALREL</sequence>
<feature type="region of interest" description="Disordered" evidence="1">
    <location>
        <begin position="78"/>
        <end position="97"/>
    </location>
</feature>
<proteinExistence type="predicted"/>
<dbReference type="OrthoDB" id="9978204at2759"/>
<feature type="compositionally biased region" description="Basic residues" evidence="1">
    <location>
        <begin position="26"/>
        <end position="38"/>
    </location>
</feature>